<keyword evidence="1" id="KW-0732">Signal</keyword>
<dbReference type="EMBL" id="MQWB01000001">
    <property type="protein sequence ID" value="OZC01715.1"/>
    <property type="molecule type" value="Genomic_DNA"/>
</dbReference>
<dbReference type="FunCoup" id="A0A259TVC7">
    <property type="interactions" value="5"/>
</dbReference>
<protein>
    <recommendedName>
        <fullName evidence="4">Lipocalin-like domain-containing protein</fullName>
    </recommendedName>
</protein>
<organism evidence="2 3">
    <name type="scientific">Rubricoccus marinus</name>
    <dbReference type="NCBI Taxonomy" id="716817"/>
    <lineage>
        <taxon>Bacteria</taxon>
        <taxon>Pseudomonadati</taxon>
        <taxon>Rhodothermota</taxon>
        <taxon>Rhodothermia</taxon>
        <taxon>Rhodothermales</taxon>
        <taxon>Rubricoccaceae</taxon>
        <taxon>Rubricoccus</taxon>
    </lineage>
</organism>
<keyword evidence="3" id="KW-1185">Reference proteome</keyword>
<dbReference type="AlphaFoldDB" id="A0A259TVC7"/>
<dbReference type="InParanoid" id="A0A259TVC7"/>
<comment type="caution">
    <text evidence="2">The sequence shown here is derived from an EMBL/GenBank/DDBJ whole genome shotgun (WGS) entry which is preliminary data.</text>
</comment>
<evidence type="ECO:0000313" key="2">
    <source>
        <dbReference type="EMBL" id="OZC01715.1"/>
    </source>
</evidence>
<dbReference type="Proteomes" id="UP000216446">
    <property type="component" value="Unassembled WGS sequence"/>
</dbReference>
<sequence>MRTSLSLALVLFLALSGCDSSAPEPAQVSGTWTGTVTLGANTTATLVLQQTGSVVTGTASVNGVADVATLRGDLDGTRFTWTAQAAGGCLVLNGTTDVQASGATLDGDVEVNGSNCPQPTIVRGPIILTRA</sequence>
<feature type="signal peptide" evidence="1">
    <location>
        <begin position="1"/>
        <end position="22"/>
    </location>
</feature>
<dbReference type="RefSeq" id="WP_094545334.1">
    <property type="nucleotide sequence ID" value="NZ_MQWB01000001.1"/>
</dbReference>
<proteinExistence type="predicted"/>
<accession>A0A259TVC7</accession>
<evidence type="ECO:0000256" key="1">
    <source>
        <dbReference type="SAM" id="SignalP"/>
    </source>
</evidence>
<evidence type="ECO:0000313" key="3">
    <source>
        <dbReference type="Proteomes" id="UP000216446"/>
    </source>
</evidence>
<evidence type="ECO:0008006" key="4">
    <source>
        <dbReference type="Google" id="ProtNLM"/>
    </source>
</evidence>
<name>A0A259TVC7_9BACT</name>
<reference evidence="2 3" key="1">
    <citation type="submission" date="2016-11" db="EMBL/GenBank/DDBJ databases">
        <title>Study of marine rhodopsin-containing bacteria.</title>
        <authorList>
            <person name="Yoshizawa S."/>
            <person name="Kumagai Y."/>
            <person name="Kogure K."/>
        </authorList>
    </citation>
    <scope>NUCLEOTIDE SEQUENCE [LARGE SCALE GENOMIC DNA]</scope>
    <source>
        <strain evidence="2 3">SG-29</strain>
    </source>
</reference>
<dbReference type="PROSITE" id="PS51257">
    <property type="entry name" value="PROKAR_LIPOPROTEIN"/>
    <property type="match status" value="1"/>
</dbReference>
<gene>
    <name evidence="2" type="ORF">BSZ36_01180</name>
</gene>
<feature type="chain" id="PRO_5012966455" description="Lipocalin-like domain-containing protein" evidence="1">
    <location>
        <begin position="23"/>
        <end position="131"/>
    </location>
</feature>